<comment type="similarity">
    <text evidence="2 9">Belongs to the peptidase S26 family.</text>
</comment>
<evidence type="ECO:0000256" key="2">
    <source>
        <dbReference type="ARBA" id="ARBA00009370"/>
    </source>
</evidence>
<comment type="catalytic activity">
    <reaction evidence="1 8">
        <text>Cleavage of hydrophobic, N-terminal signal or leader sequences from secreted and periplasmic proteins.</text>
        <dbReference type="EC" id="3.4.21.89"/>
    </reaction>
</comment>
<feature type="active site" evidence="7">
    <location>
        <position position="83"/>
    </location>
</feature>
<reference evidence="11" key="1">
    <citation type="submission" date="2022-08" db="EMBL/GenBank/DDBJ databases">
        <title>Genomic Encyclopedia of Type Strains, Phase III (KMG-III): the genomes of soil and plant-associated and newly described type strains.</title>
        <authorList>
            <person name="Whitman W."/>
        </authorList>
    </citation>
    <scope>NUCLEOTIDE SEQUENCE</scope>
    <source>
        <strain evidence="11">HMT 1</strain>
    </source>
</reference>
<dbReference type="PROSITE" id="PS00760">
    <property type="entry name" value="SPASE_I_2"/>
    <property type="match status" value="1"/>
</dbReference>
<dbReference type="InterPro" id="IPR036286">
    <property type="entry name" value="LexA/Signal_pep-like_sf"/>
</dbReference>
<dbReference type="RefSeq" id="WP_259054167.1">
    <property type="nucleotide sequence ID" value="NZ_JANUCT010000003.1"/>
</dbReference>
<evidence type="ECO:0000256" key="3">
    <source>
        <dbReference type="ARBA" id="ARBA00013208"/>
    </source>
</evidence>
<evidence type="ECO:0000256" key="7">
    <source>
        <dbReference type="PIRSR" id="PIRSR600223-1"/>
    </source>
</evidence>
<evidence type="ECO:0000256" key="1">
    <source>
        <dbReference type="ARBA" id="ARBA00000677"/>
    </source>
</evidence>
<keyword evidence="6 8" id="KW-0378">Hydrolase</keyword>
<dbReference type="PROSITE" id="PS00501">
    <property type="entry name" value="SPASE_I_1"/>
    <property type="match status" value="1"/>
</dbReference>
<evidence type="ECO:0000256" key="6">
    <source>
        <dbReference type="ARBA" id="ARBA00022801"/>
    </source>
</evidence>
<evidence type="ECO:0000256" key="4">
    <source>
        <dbReference type="ARBA" id="ARBA00019232"/>
    </source>
</evidence>
<name>A0AAE3HKI2_9GAMM</name>
<dbReference type="Pfam" id="PF10502">
    <property type="entry name" value="Peptidase_S26"/>
    <property type="match status" value="1"/>
</dbReference>
<dbReference type="InterPro" id="IPR019533">
    <property type="entry name" value="Peptidase_S26"/>
</dbReference>
<dbReference type="InterPro" id="IPR000223">
    <property type="entry name" value="Pept_S26A_signal_pept_1"/>
</dbReference>
<dbReference type="GO" id="GO:0004252">
    <property type="term" value="F:serine-type endopeptidase activity"/>
    <property type="evidence" value="ECO:0007669"/>
    <property type="project" value="InterPro"/>
</dbReference>
<dbReference type="GO" id="GO:0016020">
    <property type="term" value="C:membrane"/>
    <property type="evidence" value="ECO:0007669"/>
    <property type="project" value="UniProtKB-SubCell"/>
</dbReference>
<dbReference type="EMBL" id="JANUCT010000003">
    <property type="protein sequence ID" value="MCS3902617.1"/>
    <property type="molecule type" value="Genomic_DNA"/>
</dbReference>
<dbReference type="Gene3D" id="2.10.109.10">
    <property type="entry name" value="Umud Fragment, subunit A"/>
    <property type="match status" value="1"/>
</dbReference>
<dbReference type="NCBIfam" id="TIGR02227">
    <property type="entry name" value="sigpep_I_bact"/>
    <property type="match status" value="1"/>
</dbReference>
<dbReference type="EC" id="3.4.21.89" evidence="3 8"/>
<dbReference type="GO" id="GO:0006465">
    <property type="term" value="P:signal peptide processing"/>
    <property type="evidence" value="ECO:0007669"/>
    <property type="project" value="InterPro"/>
</dbReference>
<dbReference type="AlphaFoldDB" id="A0AAE3HKI2"/>
<accession>A0AAE3HKI2</accession>
<evidence type="ECO:0000256" key="5">
    <source>
        <dbReference type="ARBA" id="ARBA00022670"/>
    </source>
</evidence>
<sequence>MSFDFSALLVLLTVVSGVIWAFDSAVLAPGRKRAIEEAQRTGEEDAENVPVLVEYARSFFPVFLIVLLLRSFIVEPFRIPSASMMPTLLIGDFILVNKFDYGIRLPVVNSKVLDLGAPERGDIAVFRYPKNPETPYIKRIVGLPGDRIAYRDKQLYINGELMPQETVGRYETNGSGNDMNGAILRQEDLLGMEHHILIDSDRSGFKVDTVVPEGHYFAMGDNRDHSSDSRFWGFVPEHNLVGKAFFIWMHWDGGIEWSRLGTIE</sequence>
<keyword evidence="5 8" id="KW-0645">Protease</keyword>
<dbReference type="GO" id="GO:0009003">
    <property type="term" value="F:signal peptidase activity"/>
    <property type="evidence" value="ECO:0007669"/>
    <property type="project" value="UniProtKB-EC"/>
</dbReference>
<dbReference type="PRINTS" id="PR00727">
    <property type="entry name" value="LEADERPTASE"/>
</dbReference>
<dbReference type="InterPro" id="IPR019756">
    <property type="entry name" value="Pept_S26A_signal_pept_1_Ser-AS"/>
</dbReference>
<dbReference type="PANTHER" id="PTHR43390">
    <property type="entry name" value="SIGNAL PEPTIDASE I"/>
    <property type="match status" value="1"/>
</dbReference>
<dbReference type="CDD" id="cd06530">
    <property type="entry name" value="S26_SPase_I"/>
    <property type="match status" value="1"/>
</dbReference>
<feature type="domain" description="Peptidase S26" evidence="10">
    <location>
        <begin position="53"/>
        <end position="249"/>
    </location>
</feature>
<proteinExistence type="inferred from homology"/>
<gene>
    <name evidence="11" type="ORF">J2T55_000621</name>
</gene>
<comment type="caution">
    <text evidence="11">The sequence shown here is derived from an EMBL/GenBank/DDBJ whole genome shotgun (WGS) entry which is preliminary data.</text>
</comment>
<organism evidence="11 12">
    <name type="scientific">Methylohalomonas lacus</name>
    <dbReference type="NCBI Taxonomy" id="398773"/>
    <lineage>
        <taxon>Bacteria</taxon>
        <taxon>Pseudomonadati</taxon>
        <taxon>Pseudomonadota</taxon>
        <taxon>Gammaproteobacteria</taxon>
        <taxon>Methylohalomonadales</taxon>
        <taxon>Methylohalomonadaceae</taxon>
        <taxon>Methylohalomonas</taxon>
    </lineage>
</organism>
<dbReference type="PANTHER" id="PTHR43390:SF1">
    <property type="entry name" value="CHLOROPLAST PROCESSING PEPTIDASE"/>
    <property type="match status" value="1"/>
</dbReference>
<dbReference type="InterPro" id="IPR019757">
    <property type="entry name" value="Pept_S26A_signal_pept_1_Lys-AS"/>
</dbReference>
<evidence type="ECO:0000313" key="11">
    <source>
        <dbReference type="EMBL" id="MCS3902617.1"/>
    </source>
</evidence>
<evidence type="ECO:0000256" key="9">
    <source>
        <dbReference type="RuleBase" id="RU362042"/>
    </source>
</evidence>
<keyword evidence="12" id="KW-1185">Reference proteome</keyword>
<evidence type="ECO:0000313" key="12">
    <source>
        <dbReference type="Proteomes" id="UP001204445"/>
    </source>
</evidence>
<dbReference type="SUPFAM" id="SSF51306">
    <property type="entry name" value="LexA/Signal peptidase"/>
    <property type="match status" value="1"/>
</dbReference>
<dbReference type="Proteomes" id="UP001204445">
    <property type="component" value="Unassembled WGS sequence"/>
</dbReference>
<evidence type="ECO:0000259" key="10">
    <source>
        <dbReference type="Pfam" id="PF10502"/>
    </source>
</evidence>
<protein>
    <recommendedName>
        <fullName evidence="4 8">Signal peptidase I</fullName>
        <ecNumber evidence="3 8">3.4.21.89</ecNumber>
    </recommendedName>
</protein>
<comment type="subcellular location">
    <subcellularLocation>
        <location evidence="9">Membrane</location>
        <topology evidence="9">Multi-pass membrane protein</topology>
    </subcellularLocation>
</comment>
<evidence type="ECO:0000256" key="8">
    <source>
        <dbReference type="RuleBase" id="RU003993"/>
    </source>
</evidence>
<feature type="active site" evidence="7">
    <location>
        <position position="138"/>
    </location>
</feature>